<keyword evidence="7" id="KW-0805">Transcription regulation</keyword>
<dbReference type="InterPro" id="IPR036388">
    <property type="entry name" value="WH-like_DNA-bd_sf"/>
</dbReference>
<dbReference type="SMART" id="SM00342">
    <property type="entry name" value="HTH_ARAC"/>
    <property type="match status" value="1"/>
</dbReference>
<dbReference type="GO" id="GO:0032259">
    <property type="term" value="P:methylation"/>
    <property type="evidence" value="ECO:0007669"/>
    <property type="project" value="UniProtKB-KW"/>
</dbReference>
<comment type="catalytic activity">
    <reaction evidence="1">
        <text>a 4-O-methyl-thymidine in DNA + L-cysteinyl-[protein] = a thymidine in DNA + S-methyl-L-cysteinyl-[protein]</text>
        <dbReference type="Rhea" id="RHEA:53428"/>
        <dbReference type="Rhea" id="RHEA-COMP:10131"/>
        <dbReference type="Rhea" id="RHEA-COMP:10132"/>
        <dbReference type="Rhea" id="RHEA-COMP:13555"/>
        <dbReference type="Rhea" id="RHEA-COMP:13556"/>
        <dbReference type="ChEBI" id="CHEBI:29950"/>
        <dbReference type="ChEBI" id="CHEBI:82612"/>
        <dbReference type="ChEBI" id="CHEBI:137386"/>
        <dbReference type="ChEBI" id="CHEBI:137387"/>
        <dbReference type="EC" id="2.1.1.63"/>
    </reaction>
</comment>
<dbReference type="EMBL" id="CP053540">
    <property type="protein sequence ID" value="WOB42337.1"/>
    <property type="molecule type" value="Genomic_DNA"/>
</dbReference>
<gene>
    <name evidence="13" type="ORF">HNI00_03545</name>
</gene>
<keyword evidence="8" id="KW-0804">Transcription</keyword>
<dbReference type="PANTHER" id="PTHR10815:SF13">
    <property type="entry name" value="METHYLATED-DNA--PROTEIN-CYSTEINE METHYLTRANSFERASE"/>
    <property type="match status" value="1"/>
</dbReference>
<evidence type="ECO:0000256" key="1">
    <source>
        <dbReference type="ARBA" id="ARBA00001286"/>
    </source>
</evidence>
<reference evidence="13" key="1">
    <citation type="submission" date="2020-05" db="EMBL/GenBank/DDBJ databases">
        <authorList>
            <person name="Zhu T."/>
            <person name="Keshari N."/>
            <person name="Lu X."/>
        </authorList>
    </citation>
    <scope>NUCLEOTIDE SEQUENCE</scope>
    <source>
        <strain evidence="13">NK1-22</strain>
    </source>
</reference>
<dbReference type="Pfam" id="PF01035">
    <property type="entry name" value="DNA_binding_1"/>
    <property type="match status" value="1"/>
</dbReference>
<dbReference type="Pfam" id="PF12833">
    <property type="entry name" value="HTH_18"/>
    <property type="match status" value="1"/>
</dbReference>
<dbReference type="SUPFAM" id="SSF46767">
    <property type="entry name" value="Methylated DNA-protein cysteine methyltransferase, C-terminal domain"/>
    <property type="match status" value="1"/>
</dbReference>
<sequence>MNTRQPHQIPVAGSVAGDDLGDDLDDYQRIAAAIAFLRAHRVEQPDLAALAQHLHLSESHVQRLFTRWAGISPKRFLQYLTLEYAKSKIAETANLLDLSLEAGLSSPGRLHDLFVSLEAMSPGEYKAGGAGLEIVYGIHPTRFGRALVAMTPRGLCNLLFLDGLDAAESAGETELRRLWPNAALRHDPTATQTVGDRLLNPLDNPKPISLWVKGTNFQIQVWRSLLQLPPGSLATYRQIAQHLGRPTASRAVGNAIGSNPVALLIPCHRVIRESGELGGYRWGLSRKSALLSWEASQTDSEAGLTQQDPQPPTANLPC</sequence>
<evidence type="ECO:0000256" key="9">
    <source>
        <dbReference type="ARBA" id="ARBA00023204"/>
    </source>
</evidence>
<dbReference type="Gene3D" id="3.30.160.70">
    <property type="entry name" value="Methylated DNA-protein cysteine methyltransferase domain"/>
    <property type="match status" value="1"/>
</dbReference>
<dbReference type="FunFam" id="1.10.10.10:FF:000214">
    <property type="entry name" value="Methylated-DNA--protein-cysteine methyltransferase"/>
    <property type="match status" value="1"/>
</dbReference>
<dbReference type="PROSITE" id="PS00374">
    <property type="entry name" value="MGMT"/>
    <property type="match status" value="1"/>
</dbReference>
<dbReference type="GO" id="GO:0003908">
    <property type="term" value="F:methylated-DNA-[protein]-cysteine S-methyltransferase activity"/>
    <property type="evidence" value="ECO:0007669"/>
    <property type="project" value="UniProtKB-EC"/>
</dbReference>
<evidence type="ECO:0000256" key="3">
    <source>
        <dbReference type="ARBA" id="ARBA00011918"/>
    </source>
</evidence>
<evidence type="ECO:0000256" key="7">
    <source>
        <dbReference type="ARBA" id="ARBA00023015"/>
    </source>
</evidence>
<dbReference type="Gene3D" id="1.10.10.10">
    <property type="entry name" value="Winged helix-like DNA-binding domain superfamily/Winged helix DNA-binding domain"/>
    <property type="match status" value="1"/>
</dbReference>
<dbReference type="RefSeq" id="WP_316790734.1">
    <property type="nucleotide sequence ID" value="NZ_CP053540.1"/>
</dbReference>
<evidence type="ECO:0000256" key="4">
    <source>
        <dbReference type="ARBA" id="ARBA00022603"/>
    </source>
</evidence>
<evidence type="ECO:0000256" key="10">
    <source>
        <dbReference type="ARBA" id="ARBA00049348"/>
    </source>
</evidence>
<dbReference type="GO" id="GO:0003700">
    <property type="term" value="F:DNA-binding transcription factor activity"/>
    <property type="evidence" value="ECO:0007669"/>
    <property type="project" value="InterPro"/>
</dbReference>
<dbReference type="GO" id="GO:0006281">
    <property type="term" value="P:DNA repair"/>
    <property type="evidence" value="ECO:0007669"/>
    <property type="project" value="UniProtKB-KW"/>
</dbReference>
<comment type="similarity">
    <text evidence="2">Belongs to the MGMT family.</text>
</comment>
<dbReference type="GO" id="GO:0043565">
    <property type="term" value="F:sequence-specific DNA binding"/>
    <property type="evidence" value="ECO:0007669"/>
    <property type="project" value="InterPro"/>
</dbReference>
<keyword evidence="9" id="KW-0234">DNA repair</keyword>
<dbReference type="Gene3D" id="1.10.10.60">
    <property type="entry name" value="Homeodomain-like"/>
    <property type="match status" value="1"/>
</dbReference>
<dbReference type="AlphaFoldDB" id="A0AA96YLF6"/>
<dbReference type="SUPFAM" id="SSF53155">
    <property type="entry name" value="Methylated DNA-protein cysteine methyltransferase domain"/>
    <property type="match status" value="1"/>
</dbReference>
<feature type="compositionally biased region" description="Polar residues" evidence="11">
    <location>
        <begin position="297"/>
        <end position="308"/>
    </location>
</feature>
<proteinExistence type="inferred from homology"/>
<dbReference type="EC" id="2.1.1.63" evidence="3"/>
<feature type="region of interest" description="Disordered" evidence="11">
    <location>
        <begin position="297"/>
        <end position="318"/>
    </location>
</feature>
<name>A0AA96YLF6_9CYAN</name>
<dbReference type="SUPFAM" id="SSF46689">
    <property type="entry name" value="Homeodomain-like"/>
    <property type="match status" value="1"/>
</dbReference>
<dbReference type="InterPro" id="IPR009057">
    <property type="entry name" value="Homeodomain-like_sf"/>
</dbReference>
<dbReference type="CDD" id="cd06445">
    <property type="entry name" value="ATase"/>
    <property type="match status" value="1"/>
</dbReference>
<dbReference type="InterPro" id="IPR036217">
    <property type="entry name" value="MethylDNA_cys_MeTrfase_DNAb"/>
</dbReference>
<evidence type="ECO:0000256" key="6">
    <source>
        <dbReference type="ARBA" id="ARBA00022763"/>
    </source>
</evidence>
<protein>
    <recommendedName>
        <fullName evidence="3">methylated-DNA--[protein]-cysteine S-methyltransferase</fullName>
        <ecNumber evidence="3">2.1.1.63</ecNumber>
    </recommendedName>
</protein>
<dbReference type="NCBIfam" id="TIGR00589">
    <property type="entry name" value="ogt"/>
    <property type="match status" value="1"/>
</dbReference>
<dbReference type="InterPro" id="IPR036631">
    <property type="entry name" value="MGMT_N_sf"/>
</dbReference>
<accession>A0AA96YLF6</accession>
<dbReference type="KEGG" id="tog:HNI00_03545"/>
<comment type="catalytic activity">
    <reaction evidence="10">
        <text>a 6-O-methyl-2'-deoxyguanosine in DNA + L-cysteinyl-[protein] = S-methyl-L-cysteinyl-[protein] + a 2'-deoxyguanosine in DNA</text>
        <dbReference type="Rhea" id="RHEA:24000"/>
        <dbReference type="Rhea" id="RHEA-COMP:10131"/>
        <dbReference type="Rhea" id="RHEA-COMP:10132"/>
        <dbReference type="Rhea" id="RHEA-COMP:11367"/>
        <dbReference type="Rhea" id="RHEA-COMP:11368"/>
        <dbReference type="ChEBI" id="CHEBI:29950"/>
        <dbReference type="ChEBI" id="CHEBI:82612"/>
        <dbReference type="ChEBI" id="CHEBI:85445"/>
        <dbReference type="ChEBI" id="CHEBI:85448"/>
        <dbReference type="EC" id="2.1.1.63"/>
    </reaction>
</comment>
<evidence type="ECO:0000256" key="5">
    <source>
        <dbReference type="ARBA" id="ARBA00022679"/>
    </source>
</evidence>
<feature type="domain" description="HTH araC/xylS-type" evidence="12">
    <location>
        <begin position="31"/>
        <end position="128"/>
    </location>
</feature>
<dbReference type="InterPro" id="IPR018060">
    <property type="entry name" value="HTH_AraC"/>
</dbReference>
<evidence type="ECO:0000259" key="12">
    <source>
        <dbReference type="PROSITE" id="PS01124"/>
    </source>
</evidence>
<dbReference type="InterPro" id="IPR001497">
    <property type="entry name" value="MethylDNA_cys_MeTrfase_AS"/>
</dbReference>
<keyword evidence="4 13" id="KW-0489">Methyltransferase</keyword>
<organism evidence="13">
    <name type="scientific">Thermoleptolyngbya oregonensis NK1-22</name>
    <dbReference type="NCBI Taxonomy" id="2547457"/>
    <lineage>
        <taxon>Bacteria</taxon>
        <taxon>Bacillati</taxon>
        <taxon>Cyanobacteriota</taxon>
        <taxon>Cyanophyceae</taxon>
        <taxon>Oculatellales</taxon>
        <taxon>Oculatellaceae</taxon>
        <taxon>Thermoleptolyngbya</taxon>
    </lineage>
</organism>
<dbReference type="PROSITE" id="PS01124">
    <property type="entry name" value="HTH_ARAC_FAMILY_2"/>
    <property type="match status" value="1"/>
</dbReference>
<dbReference type="InterPro" id="IPR014048">
    <property type="entry name" value="MethylDNA_cys_MeTrfase_DNA-bd"/>
</dbReference>
<evidence type="ECO:0000313" key="13">
    <source>
        <dbReference type="EMBL" id="WOB42337.1"/>
    </source>
</evidence>
<keyword evidence="6" id="KW-0227">DNA damage</keyword>
<evidence type="ECO:0000256" key="2">
    <source>
        <dbReference type="ARBA" id="ARBA00008711"/>
    </source>
</evidence>
<evidence type="ECO:0000256" key="8">
    <source>
        <dbReference type="ARBA" id="ARBA00023163"/>
    </source>
</evidence>
<evidence type="ECO:0000256" key="11">
    <source>
        <dbReference type="SAM" id="MobiDB-lite"/>
    </source>
</evidence>
<dbReference type="PANTHER" id="PTHR10815">
    <property type="entry name" value="METHYLATED-DNA--PROTEIN-CYSTEINE METHYLTRANSFERASE"/>
    <property type="match status" value="1"/>
</dbReference>
<keyword evidence="5 13" id="KW-0808">Transferase</keyword>
<feature type="compositionally biased region" description="Pro residues" evidence="11">
    <location>
        <begin position="309"/>
        <end position="318"/>
    </location>
</feature>